<dbReference type="EMBL" id="MUGX01000010">
    <property type="protein sequence ID" value="OXA88512.1"/>
    <property type="molecule type" value="Genomic_DNA"/>
</dbReference>
<dbReference type="OrthoDB" id="1164445at2"/>
<dbReference type="AlphaFoldDB" id="A0A0D0ELI6"/>
<evidence type="ECO:0000313" key="3">
    <source>
        <dbReference type="Proteomes" id="UP000032061"/>
    </source>
</evidence>
<dbReference type="Proteomes" id="UP000032061">
    <property type="component" value="Unassembled WGS sequence"/>
</dbReference>
<protein>
    <recommendedName>
        <fullName evidence="5">Carboxypeptidase-like regulatory domain-containing protein</fullName>
    </recommendedName>
</protein>
<reference evidence="2 4" key="2">
    <citation type="submission" date="2016-11" db="EMBL/GenBank/DDBJ databases">
        <title>Whole genomes of Flavobacteriaceae.</title>
        <authorList>
            <person name="Stine C."/>
            <person name="Li C."/>
            <person name="Tadesse D."/>
        </authorList>
    </citation>
    <scope>NUCLEOTIDE SEQUENCE [LARGE SCALE GENOMIC DNA]</scope>
    <source>
        <strain evidence="2 4">ATCC 51468</strain>
    </source>
</reference>
<evidence type="ECO:0000313" key="1">
    <source>
        <dbReference type="EMBL" id="KIO52870.1"/>
    </source>
</evidence>
<sequence length="397" mass="45751">MTFLKLEKKQLLVLFLLVFQIGFSQDKILFVYDKTTNLPIENANIFYPNLNEGTFTNSEGKASIYIRNSDLKISSIGFEDEILDMNKKKTLDTIFLKPTIVQLDEIVVKSFNLNKALQYVLDKYDELYANTPFEKECNFKETVIVDNQLKRLILAKVNWWDKKYELQKKSDIKLRLGAIDYNKNIPLNIFIDVPRINENKSGYVVPNSLVSTIYLNSLLSNFIKNTKNLSSKVEESSPDQIAVSFESEWAIINDVSSRSIGKFVFDKNSRAILDFINTIEYRNKLTKGIVKENQKESINETKKSYMRLTFYKIPNDKWTLKSFESNVEGSISYDNKTHPSVFGNSIYVLKETSINKVNNDGLIDLSKPIYQSLPAKTITSTNSILLNKEESDFVENK</sequence>
<dbReference type="Proteomes" id="UP000198302">
    <property type="component" value="Unassembled WGS sequence"/>
</dbReference>
<evidence type="ECO:0008006" key="5">
    <source>
        <dbReference type="Google" id="ProtNLM"/>
    </source>
</evidence>
<organism evidence="1 3">
    <name type="scientific">Flavobacterium hibernum</name>
    <dbReference type="NCBI Taxonomy" id="37752"/>
    <lineage>
        <taxon>Bacteria</taxon>
        <taxon>Pseudomonadati</taxon>
        <taxon>Bacteroidota</taxon>
        <taxon>Flavobacteriia</taxon>
        <taxon>Flavobacteriales</taxon>
        <taxon>Flavobacteriaceae</taxon>
        <taxon>Flavobacterium</taxon>
    </lineage>
</organism>
<dbReference type="Pfam" id="PF13715">
    <property type="entry name" value="CarbopepD_reg_2"/>
    <property type="match status" value="1"/>
</dbReference>
<name>A0A0D0ELI6_9FLAO</name>
<reference evidence="1 3" key="1">
    <citation type="submission" date="2015-01" db="EMBL/GenBank/DDBJ databases">
        <title>Genome of Flavobacterium hibernum DSM 12611.</title>
        <authorList>
            <person name="Stropko S.J."/>
            <person name="Pipes S.E."/>
            <person name="Newman J.D."/>
        </authorList>
    </citation>
    <scope>NUCLEOTIDE SEQUENCE [LARGE SCALE GENOMIC DNA]</scope>
    <source>
        <strain evidence="1 3">DSM 12611</strain>
    </source>
</reference>
<evidence type="ECO:0000313" key="4">
    <source>
        <dbReference type="Proteomes" id="UP000198302"/>
    </source>
</evidence>
<dbReference type="EMBL" id="JPRK01000008">
    <property type="protein sequence ID" value="KIO52870.1"/>
    <property type="molecule type" value="Genomic_DNA"/>
</dbReference>
<proteinExistence type="predicted"/>
<evidence type="ECO:0000313" key="2">
    <source>
        <dbReference type="EMBL" id="OXA88512.1"/>
    </source>
</evidence>
<accession>A0A0D0ELI6</accession>
<dbReference type="STRING" id="37752.IW18_10055"/>
<keyword evidence="4" id="KW-1185">Reference proteome</keyword>
<dbReference type="SUPFAM" id="SSF49464">
    <property type="entry name" value="Carboxypeptidase regulatory domain-like"/>
    <property type="match status" value="1"/>
</dbReference>
<comment type="caution">
    <text evidence="1">The sequence shown here is derived from an EMBL/GenBank/DDBJ whole genome shotgun (WGS) entry which is preliminary data.</text>
</comment>
<gene>
    <name evidence="2" type="ORF">B0A73_07465</name>
    <name evidence="1" type="ORF">IW18_10055</name>
</gene>
<dbReference type="InterPro" id="IPR008969">
    <property type="entry name" value="CarboxyPept-like_regulatory"/>
</dbReference>